<dbReference type="Pfam" id="PF07690">
    <property type="entry name" value="MFS_1"/>
    <property type="match status" value="1"/>
</dbReference>
<feature type="transmembrane region" description="Helical" evidence="5">
    <location>
        <begin position="116"/>
        <end position="136"/>
    </location>
</feature>
<feature type="transmembrane region" description="Helical" evidence="5">
    <location>
        <begin position="295"/>
        <end position="315"/>
    </location>
</feature>
<feature type="transmembrane region" description="Helical" evidence="5">
    <location>
        <begin position="60"/>
        <end position="83"/>
    </location>
</feature>
<gene>
    <name evidence="7" type="ORF">ACFOJE_20670</name>
</gene>
<keyword evidence="8" id="KW-1185">Reference proteome</keyword>
<feature type="transmembrane region" description="Helical" evidence="5">
    <location>
        <begin position="389"/>
        <end position="408"/>
    </location>
</feature>
<proteinExistence type="predicted"/>
<keyword evidence="2 5" id="KW-0812">Transmembrane</keyword>
<keyword evidence="3 5" id="KW-1133">Transmembrane helix</keyword>
<evidence type="ECO:0000256" key="2">
    <source>
        <dbReference type="ARBA" id="ARBA00022692"/>
    </source>
</evidence>
<comment type="subcellular location">
    <subcellularLocation>
        <location evidence="1">Membrane</location>
        <topology evidence="1">Multi-pass membrane protein</topology>
    </subcellularLocation>
</comment>
<evidence type="ECO:0000313" key="7">
    <source>
        <dbReference type="EMBL" id="MFC2974611.1"/>
    </source>
</evidence>
<evidence type="ECO:0000256" key="4">
    <source>
        <dbReference type="ARBA" id="ARBA00023136"/>
    </source>
</evidence>
<feature type="transmembrane region" description="Helical" evidence="5">
    <location>
        <begin position="177"/>
        <end position="197"/>
    </location>
</feature>
<organism evidence="7 8">
    <name type="scientific">Azotobacter bryophylli</name>
    <dbReference type="NCBI Taxonomy" id="1986537"/>
    <lineage>
        <taxon>Bacteria</taxon>
        <taxon>Pseudomonadati</taxon>
        <taxon>Pseudomonadota</taxon>
        <taxon>Gammaproteobacteria</taxon>
        <taxon>Pseudomonadales</taxon>
        <taxon>Pseudomonadaceae</taxon>
        <taxon>Azotobacter</taxon>
    </lineage>
</organism>
<dbReference type="Gene3D" id="1.20.1250.20">
    <property type="entry name" value="MFS general substrate transporter like domains"/>
    <property type="match status" value="2"/>
</dbReference>
<feature type="transmembrane region" description="Helical" evidence="5">
    <location>
        <begin position="254"/>
        <end position="275"/>
    </location>
</feature>
<feature type="domain" description="Major facilitator superfamily (MFS) profile" evidence="6">
    <location>
        <begin position="25"/>
        <end position="434"/>
    </location>
</feature>
<comment type="caution">
    <text evidence="7">The sequence shown here is derived from an EMBL/GenBank/DDBJ whole genome shotgun (WGS) entry which is preliminary data.</text>
</comment>
<dbReference type="InterPro" id="IPR011701">
    <property type="entry name" value="MFS"/>
</dbReference>
<feature type="transmembrane region" description="Helical" evidence="5">
    <location>
        <begin position="322"/>
        <end position="339"/>
    </location>
</feature>
<sequence length="453" mass="47698">MNATRTIDVRELINGRPFGAFQKLVVFFCFLIIALDGFDVAVMGLIAPQLREEWGVSPQALGPVLSAALIGLAIGALVAGPLADRYGRKIVLVCSVAFFGFWTLVTACSADVTQLVVFRFLSGLGLGAAMPNAATLTSEFAPDRKRSFLVTVAFCGFSFGAAGGGFLSAWMIPHLGWHSVLILGGALPLLVAPLLYWKMPESVSFLVTRKAAPAKIQRILERIAPGASDGRCEFVLPTPAQRKSGARLVLSGKYLFGTLMLWCGYFTALFLVYLFSSWLPTLVKDGGYSVADAAIVTSMFQVGGPVGSLVVGWAMDRFKPHGVLLLTMLAAAIATYAIGQVDDELFLLGAIAWAVGFCLNGGSVGMNALATCFYPTEARATGASWMSGIGRFGAILSAFAGGQMIAMGLPLEQVFALLAIPGVLSGLAMAAKGLGDRRRLADAGVLQANPAHS</sequence>
<dbReference type="PROSITE" id="PS50850">
    <property type="entry name" value="MFS"/>
    <property type="match status" value="1"/>
</dbReference>
<feature type="transmembrane region" description="Helical" evidence="5">
    <location>
        <begin position="148"/>
        <end position="171"/>
    </location>
</feature>
<protein>
    <submittedName>
        <fullName evidence="7">MFS transporter</fullName>
    </submittedName>
</protein>
<dbReference type="RefSeq" id="WP_377816868.1">
    <property type="nucleotide sequence ID" value="NZ_JBHRSJ010000035.1"/>
</dbReference>
<evidence type="ECO:0000256" key="5">
    <source>
        <dbReference type="SAM" id="Phobius"/>
    </source>
</evidence>
<keyword evidence="4 5" id="KW-0472">Membrane</keyword>
<evidence type="ECO:0000256" key="3">
    <source>
        <dbReference type="ARBA" id="ARBA00022989"/>
    </source>
</evidence>
<dbReference type="SUPFAM" id="SSF103473">
    <property type="entry name" value="MFS general substrate transporter"/>
    <property type="match status" value="1"/>
</dbReference>
<reference evidence="8" key="1">
    <citation type="journal article" date="2019" name="Int. J. Syst. Evol. Microbiol.">
        <title>The Global Catalogue of Microorganisms (GCM) 10K type strain sequencing project: providing services to taxonomists for standard genome sequencing and annotation.</title>
        <authorList>
            <consortium name="The Broad Institute Genomics Platform"/>
            <consortium name="The Broad Institute Genome Sequencing Center for Infectious Disease"/>
            <person name="Wu L."/>
            <person name="Ma J."/>
        </authorList>
    </citation>
    <scope>NUCLEOTIDE SEQUENCE [LARGE SCALE GENOMIC DNA]</scope>
    <source>
        <strain evidence="8">KCTC 62195</strain>
    </source>
</reference>
<name>A0ABV7AZF4_9GAMM</name>
<dbReference type="InterPro" id="IPR036259">
    <property type="entry name" value="MFS_trans_sf"/>
</dbReference>
<evidence type="ECO:0000259" key="6">
    <source>
        <dbReference type="PROSITE" id="PS50850"/>
    </source>
</evidence>
<feature type="transmembrane region" description="Helical" evidence="5">
    <location>
        <begin position="414"/>
        <end position="431"/>
    </location>
</feature>
<dbReference type="EMBL" id="JBHRSJ010000035">
    <property type="protein sequence ID" value="MFC2974611.1"/>
    <property type="molecule type" value="Genomic_DNA"/>
</dbReference>
<dbReference type="CDD" id="cd17365">
    <property type="entry name" value="MFS_PcaK_like"/>
    <property type="match status" value="1"/>
</dbReference>
<dbReference type="PANTHER" id="PTHR23508">
    <property type="entry name" value="CARBOXYLIC ACID TRANSPORTER PROTEIN HOMOLOG"/>
    <property type="match status" value="1"/>
</dbReference>
<evidence type="ECO:0000313" key="8">
    <source>
        <dbReference type="Proteomes" id="UP001595457"/>
    </source>
</evidence>
<evidence type="ECO:0000256" key="1">
    <source>
        <dbReference type="ARBA" id="ARBA00004141"/>
    </source>
</evidence>
<dbReference type="InterPro" id="IPR020846">
    <property type="entry name" value="MFS_dom"/>
</dbReference>
<feature type="transmembrane region" description="Helical" evidence="5">
    <location>
        <begin position="24"/>
        <end position="48"/>
    </location>
</feature>
<dbReference type="InterPro" id="IPR005829">
    <property type="entry name" value="Sugar_transporter_CS"/>
</dbReference>
<dbReference type="PROSITE" id="PS00216">
    <property type="entry name" value="SUGAR_TRANSPORT_1"/>
    <property type="match status" value="1"/>
</dbReference>
<dbReference type="Proteomes" id="UP001595457">
    <property type="component" value="Unassembled WGS sequence"/>
</dbReference>
<dbReference type="PANTHER" id="PTHR23508:SF10">
    <property type="entry name" value="CARBOXYLIC ACID TRANSPORTER PROTEIN HOMOLOG"/>
    <property type="match status" value="1"/>
</dbReference>
<accession>A0ABV7AZF4</accession>
<dbReference type="PROSITE" id="PS00217">
    <property type="entry name" value="SUGAR_TRANSPORT_2"/>
    <property type="match status" value="1"/>
</dbReference>
<feature type="transmembrane region" description="Helical" evidence="5">
    <location>
        <begin position="90"/>
        <end position="110"/>
    </location>
</feature>
<feature type="transmembrane region" description="Helical" evidence="5">
    <location>
        <begin position="345"/>
        <end position="369"/>
    </location>
</feature>